<dbReference type="GO" id="GO:0051538">
    <property type="term" value="F:3 iron, 4 sulfur cluster binding"/>
    <property type="evidence" value="ECO:0007669"/>
    <property type="project" value="UniProtKB-KW"/>
</dbReference>
<keyword evidence="3 8" id="KW-0479">Metal-binding</keyword>
<dbReference type="PROSITE" id="PS51379">
    <property type="entry name" value="4FE4S_FER_2"/>
    <property type="match status" value="1"/>
</dbReference>
<dbReference type="AlphaFoldDB" id="A0A0S4R1C6"/>
<dbReference type="GO" id="GO:0005506">
    <property type="term" value="F:iron ion binding"/>
    <property type="evidence" value="ECO:0007669"/>
    <property type="project" value="UniProtKB-UniRule"/>
</dbReference>
<dbReference type="PRINTS" id="PR00352">
    <property type="entry name" value="3FE4SFRDOXIN"/>
</dbReference>
<evidence type="ECO:0000256" key="4">
    <source>
        <dbReference type="ARBA" id="ARBA00022982"/>
    </source>
</evidence>
<keyword evidence="7" id="KW-0003">3Fe-4S</keyword>
<comment type="function">
    <text evidence="8">Ferredoxins are iron-sulfur proteins that transfer electrons in a wide variety of metabolic reactions.</text>
</comment>
<feature type="domain" description="4Fe-4S ferredoxin-type" evidence="9">
    <location>
        <begin position="1"/>
        <end position="29"/>
    </location>
</feature>
<dbReference type="InterPro" id="IPR001080">
    <property type="entry name" value="3Fe4S_ferredoxin"/>
</dbReference>
<dbReference type="PANTHER" id="PTHR36923">
    <property type="entry name" value="FERREDOXIN"/>
    <property type="match status" value="1"/>
</dbReference>
<dbReference type="GO" id="GO:0009055">
    <property type="term" value="F:electron transfer activity"/>
    <property type="evidence" value="ECO:0007669"/>
    <property type="project" value="UniProtKB-UniRule"/>
</dbReference>
<organism evidence="10 11">
    <name type="scientific">Parafrankia irregularis</name>
    <dbReference type="NCBI Taxonomy" id="795642"/>
    <lineage>
        <taxon>Bacteria</taxon>
        <taxon>Bacillati</taxon>
        <taxon>Actinomycetota</taxon>
        <taxon>Actinomycetes</taxon>
        <taxon>Frankiales</taxon>
        <taxon>Frankiaceae</taxon>
        <taxon>Parafrankia</taxon>
    </lineage>
</organism>
<dbReference type="PANTHER" id="PTHR36923:SF3">
    <property type="entry name" value="FERREDOXIN"/>
    <property type="match status" value="1"/>
</dbReference>
<dbReference type="EMBL" id="FAOZ01000051">
    <property type="protein sequence ID" value="CUU60962.1"/>
    <property type="molecule type" value="Genomic_DNA"/>
</dbReference>
<keyword evidence="6 8" id="KW-0411">Iron-sulfur</keyword>
<dbReference type="SUPFAM" id="SSF54862">
    <property type="entry name" value="4Fe-4S ferredoxins"/>
    <property type="match status" value="1"/>
</dbReference>
<evidence type="ECO:0000256" key="3">
    <source>
        <dbReference type="ARBA" id="ARBA00022723"/>
    </source>
</evidence>
<evidence type="ECO:0000259" key="9">
    <source>
        <dbReference type="PROSITE" id="PS51379"/>
    </source>
</evidence>
<sequence length="64" mass="6845">MIASVDPERCAGHGACVSTCPEVFTFTGDGYAEVTVDRIPDELTELVRRAASECPERAVLVESS</sequence>
<evidence type="ECO:0000256" key="7">
    <source>
        <dbReference type="ARBA" id="ARBA00023291"/>
    </source>
</evidence>
<keyword evidence="11" id="KW-1185">Reference proteome</keyword>
<keyword evidence="4 8" id="KW-0249">Electron transport</keyword>
<proteinExistence type="predicted"/>
<evidence type="ECO:0000313" key="10">
    <source>
        <dbReference type="EMBL" id="CUU60962.1"/>
    </source>
</evidence>
<keyword evidence="5 8" id="KW-0408">Iron</keyword>
<dbReference type="Gene3D" id="3.30.70.20">
    <property type="match status" value="1"/>
</dbReference>
<reference evidence="11" key="1">
    <citation type="submission" date="2015-11" db="EMBL/GenBank/DDBJ databases">
        <authorList>
            <person name="Varghese N."/>
        </authorList>
    </citation>
    <scope>NUCLEOTIDE SEQUENCE [LARGE SCALE GENOMIC DNA]</scope>
    <source>
        <strain evidence="11">DSM 45899</strain>
    </source>
</reference>
<evidence type="ECO:0000256" key="8">
    <source>
        <dbReference type="RuleBase" id="RU368020"/>
    </source>
</evidence>
<dbReference type="InterPro" id="IPR017896">
    <property type="entry name" value="4Fe4S_Fe-S-bd"/>
</dbReference>
<evidence type="ECO:0000256" key="5">
    <source>
        <dbReference type="ARBA" id="ARBA00023004"/>
    </source>
</evidence>
<evidence type="ECO:0000256" key="6">
    <source>
        <dbReference type="ARBA" id="ARBA00023014"/>
    </source>
</evidence>
<comment type="cofactor">
    <cofactor evidence="1">
        <name>[3Fe-4S] cluster</name>
        <dbReference type="ChEBI" id="CHEBI:21137"/>
    </cofactor>
</comment>
<evidence type="ECO:0000256" key="2">
    <source>
        <dbReference type="ARBA" id="ARBA00022448"/>
    </source>
</evidence>
<name>A0A0S4R1C6_9ACTN</name>
<dbReference type="Proteomes" id="UP000198802">
    <property type="component" value="Unassembled WGS sequence"/>
</dbReference>
<dbReference type="RefSeq" id="WP_091286591.1">
    <property type="nucleotide sequence ID" value="NZ_FAOZ01000051.1"/>
</dbReference>
<evidence type="ECO:0000256" key="1">
    <source>
        <dbReference type="ARBA" id="ARBA00001927"/>
    </source>
</evidence>
<accession>A0A0S4R1C6</accession>
<dbReference type="Pfam" id="PF13459">
    <property type="entry name" value="Fer4_15"/>
    <property type="match status" value="1"/>
</dbReference>
<keyword evidence="2 8" id="KW-0813">Transport</keyword>
<protein>
    <recommendedName>
        <fullName evidence="8">Ferredoxin</fullName>
    </recommendedName>
</protein>
<gene>
    <name evidence="10" type="ORF">Ga0074812_15123</name>
</gene>
<evidence type="ECO:0000313" key="11">
    <source>
        <dbReference type="Proteomes" id="UP000198802"/>
    </source>
</evidence>
<dbReference type="InterPro" id="IPR051269">
    <property type="entry name" value="Fe-S_cluster_ET"/>
</dbReference>